<dbReference type="Proteomes" id="UP001162480">
    <property type="component" value="Chromosome 5"/>
</dbReference>
<dbReference type="EMBL" id="OX597818">
    <property type="protein sequence ID" value="CAI9722316.1"/>
    <property type="molecule type" value="Genomic_DNA"/>
</dbReference>
<reference evidence="1" key="1">
    <citation type="submission" date="2023-08" db="EMBL/GenBank/DDBJ databases">
        <authorList>
            <person name="Alioto T."/>
            <person name="Alioto T."/>
            <person name="Gomez Garrido J."/>
        </authorList>
    </citation>
    <scope>NUCLEOTIDE SEQUENCE</scope>
</reference>
<evidence type="ECO:0000313" key="2">
    <source>
        <dbReference type="Proteomes" id="UP001162480"/>
    </source>
</evidence>
<organism evidence="1 2">
    <name type="scientific">Octopus vulgaris</name>
    <name type="common">Common octopus</name>
    <dbReference type="NCBI Taxonomy" id="6645"/>
    <lineage>
        <taxon>Eukaryota</taxon>
        <taxon>Metazoa</taxon>
        <taxon>Spiralia</taxon>
        <taxon>Lophotrochozoa</taxon>
        <taxon>Mollusca</taxon>
        <taxon>Cephalopoda</taxon>
        <taxon>Coleoidea</taxon>
        <taxon>Octopodiformes</taxon>
        <taxon>Octopoda</taxon>
        <taxon>Incirrata</taxon>
        <taxon>Octopodidae</taxon>
        <taxon>Octopus</taxon>
    </lineage>
</organism>
<evidence type="ECO:0000313" key="1">
    <source>
        <dbReference type="EMBL" id="CAI9722316.1"/>
    </source>
</evidence>
<protein>
    <submittedName>
        <fullName evidence="1">Uncharacterized protein</fullName>
    </submittedName>
</protein>
<accession>A0AA36F1M7</accession>
<name>A0AA36F1M7_OCTVU</name>
<dbReference type="AlphaFoldDB" id="A0AA36F1M7"/>
<proteinExistence type="predicted"/>
<gene>
    <name evidence="1" type="ORF">OCTVUL_1B007304</name>
</gene>
<sequence>MPFHFNSSITAIEITIVVILNITTDNIMILSAIVYDCMAVKFQCLMAVGDDSSRTSSHKSLLTTILFEDYSF</sequence>
<keyword evidence="2" id="KW-1185">Reference proteome</keyword>